<feature type="domain" description="A to I editase" evidence="4">
    <location>
        <begin position="215"/>
        <end position="543"/>
    </location>
</feature>
<protein>
    <submittedName>
        <fullName evidence="5">Adenosine deaminase domain containing 1 (testis-specific)</fullName>
    </submittedName>
</protein>
<dbReference type="OMA" id="GNCKDTR"/>
<dbReference type="InterPro" id="IPR044455">
    <property type="entry name" value="ADAD1_DSRM"/>
</dbReference>
<feature type="domain" description="DRBM" evidence="3">
    <location>
        <begin position="68"/>
        <end position="136"/>
    </location>
</feature>
<organism evidence="5 6">
    <name type="scientific">Amphilophus citrinellus</name>
    <name type="common">Midas cichlid</name>
    <name type="synonym">Cichlasoma citrinellum</name>
    <dbReference type="NCBI Taxonomy" id="61819"/>
    <lineage>
        <taxon>Eukaryota</taxon>
        <taxon>Metazoa</taxon>
        <taxon>Chordata</taxon>
        <taxon>Craniata</taxon>
        <taxon>Vertebrata</taxon>
        <taxon>Euteleostomi</taxon>
        <taxon>Actinopterygii</taxon>
        <taxon>Neopterygii</taxon>
        <taxon>Teleostei</taxon>
        <taxon>Neoteleostei</taxon>
        <taxon>Acanthomorphata</taxon>
        <taxon>Ovalentaria</taxon>
        <taxon>Cichlomorphae</taxon>
        <taxon>Cichliformes</taxon>
        <taxon>Cichlidae</taxon>
        <taxon>New World cichlids</taxon>
        <taxon>Cichlasomatinae</taxon>
        <taxon>Heroini</taxon>
        <taxon>Amphilophus</taxon>
    </lineage>
</organism>
<dbReference type="Pfam" id="PF00035">
    <property type="entry name" value="dsrm"/>
    <property type="match status" value="1"/>
</dbReference>
<accession>A0A3Q0SPC9</accession>
<dbReference type="InterPro" id="IPR014720">
    <property type="entry name" value="dsRBD_dom"/>
</dbReference>
<feature type="region of interest" description="Disordered" evidence="2">
    <location>
        <begin position="19"/>
        <end position="42"/>
    </location>
</feature>
<dbReference type="Proteomes" id="UP000261340">
    <property type="component" value="Unplaced"/>
</dbReference>
<evidence type="ECO:0000313" key="6">
    <source>
        <dbReference type="Proteomes" id="UP000261340"/>
    </source>
</evidence>
<dbReference type="PROSITE" id="PS50137">
    <property type="entry name" value="DS_RBD"/>
    <property type="match status" value="1"/>
</dbReference>
<sequence>MYPTGGSFRGSRGACFSQIPKKNLQPTSAPTPTSSTVNGDFDQRVKSTFKPKVSPKTLIDRYMRKETNAISLLHQLAQTLQFHLEMKETVTPANVTGLYFAFCAVIDGVEYKTGIGTAKKEARLNAAQLALQDLLPTLETLDGPPPLPVKEEPSIPDVHPCRAMLERKKSVNLQIPHAVRDQLTKLMNSHPEYSSCAGTIAAFILQTSSGYEVVALGTGNFNTKESISSNGRILHDSHAVVTARRSLMRFLYRHLLMYFSKNANLTEKSIFQQNSSSSSSLLSLKSGVTLHLYVNQLPKGAAQVLPKLRLNPLSMLAWQVNNEISLHLSVEGKVFSVFSSTHDPCTSKMVSMSTTDKLTQWQVLGYQGALLSHFIEPVYVQSILIGDSDCSEICSMERSVSQRVEGITSELPMFYCMMRPHISLVPSVASSRADGNQLTYSVNWSEGDSSLEVVDGLEGKTIEDSPFKSGCSLASRLCKVAMLHRFRLVAKEAQRTDLLATTSYRGAKMMAKSYQESKNILRAYLHQQGFGSWVDKALVSDNFTCE</sequence>
<reference evidence="5" key="1">
    <citation type="submission" date="2025-08" db="UniProtKB">
        <authorList>
            <consortium name="Ensembl"/>
        </authorList>
    </citation>
    <scope>IDENTIFICATION</scope>
</reference>
<keyword evidence="6" id="KW-1185">Reference proteome</keyword>
<keyword evidence="1" id="KW-0694">RNA-binding</keyword>
<dbReference type="PANTHER" id="PTHR10910:SF103">
    <property type="entry name" value="ADENOSINE DEAMINASE DOMAIN-CONTAINING PROTEIN 1"/>
    <property type="match status" value="1"/>
</dbReference>
<evidence type="ECO:0000313" key="5">
    <source>
        <dbReference type="Ensembl" id="ENSACIP00000024697.1"/>
    </source>
</evidence>
<dbReference type="Gene3D" id="3.30.160.20">
    <property type="match status" value="1"/>
</dbReference>
<dbReference type="PANTHER" id="PTHR10910">
    <property type="entry name" value="EUKARYOTE SPECIFIC DSRNA BINDING PROTEIN"/>
    <property type="match status" value="1"/>
</dbReference>
<dbReference type="SUPFAM" id="SSF54768">
    <property type="entry name" value="dsRNA-binding domain-like"/>
    <property type="match status" value="1"/>
</dbReference>
<dbReference type="SMART" id="SM00552">
    <property type="entry name" value="ADEAMc"/>
    <property type="match status" value="1"/>
</dbReference>
<dbReference type="GO" id="GO:0005737">
    <property type="term" value="C:cytoplasm"/>
    <property type="evidence" value="ECO:0007669"/>
    <property type="project" value="TreeGrafter"/>
</dbReference>
<dbReference type="GO" id="GO:0005730">
    <property type="term" value="C:nucleolus"/>
    <property type="evidence" value="ECO:0007669"/>
    <property type="project" value="TreeGrafter"/>
</dbReference>
<evidence type="ECO:0000259" key="4">
    <source>
        <dbReference type="PROSITE" id="PS50141"/>
    </source>
</evidence>
<dbReference type="STRING" id="61819.ENSACIP00000024697"/>
<dbReference type="GO" id="GO:0003725">
    <property type="term" value="F:double-stranded RNA binding"/>
    <property type="evidence" value="ECO:0007669"/>
    <property type="project" value="TreeGrafter"/>
</dbReference>
<name>A0A3Q0SPC9_AMPCI</name>
<dbReference type="GO" id="GO:0006396">
    <property type="term" value="P:RNA processing"/>
    <property type="evidence" value="ECO:0007669"/>
    <property type="project" value="InterPro"/>
</dbReference>
<evidence type="ECO:0000259" key="3">
    <source>
        <dbReference type="PROSITE" id="PS50137"/>
    </source>
</evidence>
<dbReference type="GO" id="GO:0036098">
    <property type="term" value="P:male germ-line stem cell population maintenance"/>
    <property type="evidence" value="ECO:0007669"/>
    <property type="project" value="Ensembl"/>
</dbReference>
<dbReference type="GO" id="GO:0061982">
    <property type="term" value="P:meiosis I cell cycle process"/>
    <property type="evidence" value="ECO:0007669"/>
    <property type="project" value="Ensembl"/>
</dbReference>
<evidence type="ECO:0000256" key="1">
    <source>
        <dbReference type="PROSITE-ProRule" id="PRU00266"/>
    </source>
</evidence>
<dbReference type="PROSITE" id="PS50141">
    <property type="entry name" value="A_DEAMIN_EDITASE"/>
    <property type="match status" value="1"/>
</dbReference>
<dbReference type="InterPro" id="IPR002466">
    <property type="entry name" value="A_deamin"/>
</dbReference>
<dbReference type="SMART" id="SM00358">
    <property type="entry name" value="DSRM"/>
    <property type="match status" value="1"/>
</dbReference>
<dbReference type="Pfam" id="PF02137">
    <property type="entry name" value="A_deamin"/>
    <property type="match status" value="1"/>
</dbReference>
<proteinExistence type="predicted"/>
<dbReference type="GO" id="GO:0003726">
    <property type="term" value="F:double-stranded RNA adenosine deaminase activity"/>
    <property type="evidence" value="ECO:0007669"/>
    <property type="project" value="TreeGrafter"/>
</dbReference>
<dbReference type="GO" id="GO:0006382">
    <property type="term" value="P:adenosine to inosine editing"/>
    <property type="evidence" value="ECO:0007669"/>
    <property type="project" value="TreeGrafter"/>
</dbReference>
<dbReference type="GeneTree" id="ENSGT00940000156842"/>
<dbReference type="AlphaFoldDB" id="A0A3Q0SPC9"/>
<feature type="compositionally biased region" description="Low complexity" evidence="2">
    <location>
        <begin position="26"/>
        <end position="36"/>
    </location>
</feature>
<dbReference type="GO" id="GO:0008251">
    <property type="term" value="F:tRNA-specific adenosine deaminase activity"/>
    <property type="evidence" value="ECO:0007669"/>
    <property type="project" value="TreeGrafter"/>
</dbReference>
<dbReference type="CDD" id="cd19905">
    <property type="entry name" value="DSRM_ADAD1"/>
    <property type="match status" value="1"/>
</dbReference>
<dbReference type="Ensembl" id="ENSACIT00000025344.1">
    <property type="protein sequence ID" value="ENSACIP00000024697.1"/>
    <property type="gene ID" value="ENSACIG00000019144.1"/>
</dbReference>
<reference evidence="5" key="2">
    <citation type="submission" date="2025-09" db="UniProtKB">
        <authorList>
            <consortium name="Ensembl"/>
        </authorList>
    </citation>
    <scope>IDENTIFICATION</scope>
</reference>
<evidence type="ECO:0000256" key="2">
    <source>
        <dbReference type="SAM" id="MobiDB-lite"/>
    </source>
</evidence>